<dbReference type="SMART" id="SM00267">
    <property type="entry name" value="GGDEF"/>
    <property type="match status" value="1"/>
</dbReference>
<reference evidence="4 5" key="1">
    <citation type="submission" date="2021-05" db="EMBL/GenBank/DDBJ databases">
        <title>Direct Submission.</title>
        <authorList>
            <person name="Li K."/>
            <person name="Gao J."/>
        </authorList>
    </citation>
    <scope>NUCLEOTIDE SEQUENCE [LARGE SCALE GENOMIC DNA]</scope>
    <source>
        <strain evidence="4 5">Mg02</strain>
    </source>
</reference>
<feature type="transmembrane region" description="Helical" evidence="2">
    <location>
        <begin position="98"/>
        <end position="119"/>
    </location>
</feature>
<proteinExistence type="predicted"/>
<name>A0ABX8BUR5_9ACTN</name>
<keyword evidence="5" id="KW-1185">Reference proteome</keyword>
<accession>A0ABX8BUR5</accession>
<evidence type="ECO:0000256" key="2">
    <source>
        <dbReference type="SAM" id="Phobius"/>
    </source>
</evidence>
<dbReference type="PANTHER" id="PTHR45138">
    <property type="entry name" value="REGULATORY COMPONENTS OF SENSORY TRANSDUCTION SYSTEM"/>
    <property type="match status" value="1"/>
</dbReference>
<feature type="transmembrane region" description="Helical" evidence="2">
    <location>
        <begin position="139"/>
        <end position="168"/>
    </location>
</feature>
<organism evidence="4 5">
    <name type="scientific">Nocardiopsis changdeensis</name>
    <dbReference type="NCBI Taxonomy" id="2831969"/>
    <lineage>
        <taxon>Bacteria</taxon>
        <taxon>Bacillati</taxon>
        <taxon>Actinomycetota</taxon>
        <taxon>Actinomycetes</taxon>
        <taxon>Streptosporangiales</taxon>
        <taxon>Nocardiopsidaceae</taxon>
        <taxon>Nocardiopsis</taxon>
    </lineage>
</organism>
<evidence type="ECO:0000259" key="3">
    <source>
        <dbReference type="SMART" id="SM00267"/>
    </source>
</evidence>
<dbReference type="CDD" id="cd01949">
    <property type="entry name" value="GGDEF"/>
    <property type="match status" value="1"/>
</dbReference>
<dbReference type="InterPro" id="IPR043128">
    <property type="entry name" value="Rev_trsase/Diguanyl_cyclase"/>
</dbReference>
<evidence type="ECO:0000313" key="4">
    <source>
        <dbReference type="EMBL" id="QUX25826.1"/>
    </source>
</evidence>
<feature type="domain" description="GGDEF" evidence="3">
    <location>
        <begin position="221"/>
        <end position="393"/>
    </location>
</feature>
<dbReference type="SUPFAM" id="SSF55073">
    <property type="entry name" value="Nucleotide cyclase"/>
    <property type="match status" value="1"/>
</dbReference>
<dbReference type="NCBIfam" id="TIGR00254">
    <property type="entry name" value="GGDEF"/>
    <property type="match status" value="1"/>
</dbReference>
<dbReference type="InterPro" id="IPR000160">
    <property type="entry name" value="GGDEF_dom"/>
</dbReference>
<feature type="region of interest" description="Disordered" evidence="1">
    <location>
        <begin position="390"/>
        <end position="423"/>
    </location>
</feature>
<dbReference type="InterPro" id="IPR050469">
    <property type="entry name" value="Diguanylate_Cyclase"/>
</dbReference>
<gene>
    <name evidence="4" type="ORF">KGD84_07775</name>
</gene>
<feature type="compositionally biased region" description="Basic and acidic residues" evidence="1">
    <location>
        <begin position="394"/>
        <end position="403"/>
    </location>
</feature>
<dbReference type="Gene3D" id="3.30.70.270">
    <property type="match status" value="1"/>
</dbReference>
<dbReference type="EMBL" id="CP074133">
    <property type="protein sequence ID" value="QUX25826.1"/>
    <property type="molecule type" value="Genomic_DNA"/>
</dbReference>
<keyword evidence="2" id="KW-1133">Transmembrane helix</keyword>
<feature type="transmembrane region" description="Helical" evidence="2">
    <location>
        <begin position="189"/>
        <end position="213"/>
    </location>
</feature>
<dbReference type="PANTHER" id="PTHR45138:SF9">
    <property type="entry name" value="DIGUANYLATE CYCLASE DGCM-RELATED"/>
    <property type="match status" value="1"/>
</dbReference>
<evidence type="ECO:0000256" key="1">
    <source>
        <dbReference type="SAM" id="MobiDB-lite"/>
    </source>
</evidence>
<dbReference type="Proteomes" id="UP000676079">
    <property type="component" value="Chromosome"/>
</dbReference>
<evidence type="ECO:0000313" key="5">
    <source>
        <dbReference type="Proteomes" id="UP000676079"/>
    </source>
</evidence>
<sequence length="423" mass="46201">MSLMVLVALFLCGLAFAVTVFSVMDLVVLVVFTIGAAVCVEGSRRLETQRHAGSSRDLLGAWWFPVVLLLPPVYAFLIPIPIYLLNQQRIRQTLMYRRIFNMVSVGLFGFFVSVAWHWLISGDLMEGLRGSGEVSQWLATLPGLLVAFAGCAVFTLINTLAVALAIRISMRGKRKLPPLWDRESLMVDAVEISMGIVVAVLCNISLFLVPIALPPILLLQRSLLYQQLQNAARTDPKTGLLNAPTWEQEASIEIARARAARHRSAVLIIDIDHFKRVNDTHGHLFGDQVLMGVATTISHHLRQSDLLGRFGGEEFVVLLPGSDVNEAWHAAERLRVEVGCMEIEVDKVKVAVTVSVGLAVVGEHGNDLVELLTAADLALYRAKETGRNRVCLPDGREDGRGPESHGGVGTQAVPESPQGIAEA</sequence>
<keyword evidence="2" id="KW-0812">Transmembrane</keyword>
<keyword evidence="2" id="KW-0472">Membrane</keyword>
<protein>
    <submittedName>
        <fullName evidence="4">GGDEF domain-containing protein</fullName>
    </submittedName>
</protein>
<dbReference type="InterPro" id="IPR029787">
    <property type="entry name" value="Nucleotide_cyclase"/>
</dbReference>
<dbReference type="Pfam" id="PF00990">
    <property type="entry name" value="GGDEF"/>
    <property type="match status" value="1"/>
</dbReference>
<feature type="transmembrane region" description="Helical" evidence="2">
    <location>
        <begin position="60"/>
        <end position="86"/>
    </location>
</feature>